<dbReference type="InterPro" id="IPR047928">
    <property type="entry name" value="Perm_prefix_1"/>
</dbReference>
<dbReference type="NCBIfam" id="NF038403">
    <property type="entry name" value="perm_prefix_1"/>
    <property type="match status" value="1"/>
</dbReference>
<keyword evidence="1" id="KW-0472">Membrane</keyword>
<dbReference type="AlphaFoldDB" id="A0A7V8SX57"/>
<protein>
    <recommendedName>
        <fullName evidence="4">MacB-like periplasmic core domain-containing protein</fullName>
    </recommendedName>
</protein>
<keyword evidence="1" id="KW-0812">Transmembrane</keyword>
<sequence length="186" mass="21143">MIQLWNWFRRGFLERGLDRELQYHFDRRVGDLTASGIPEPEARRRVAAELGLAQVREEVRDVWLTRWFRDFLYDLRFSARSFLRSPSFTAVTLLSLALGIGATTAIYSLVDQVILHALPIKDPARLVLVDWKGDQTAGGFGSWNLMSYPICRDLREQSQFFDGVLCRAEIDVNLAAGGDPKPVAAE</sequence>
<organism evidence="2 3">
    <name type="scientific">Candidatus Acidiferrum panamense</name>
    <dbReference type="NCBI Taxonomy" id="2741543"/>
    <lineage>
        <taxon>Bacteria</taxon>
        <taxon>Pseudomonadati</taxon>
        <taxon>Acidobacteriota</taxon>
        <taxon>Terriglobia</taxon>
        <taxon>Candidatus Acidiferrales</taxon>
        <taxon>Candidatus Acidiferrum</taxon>
    </lineage>
</organism>
<evidence type="ECO:0000313" key="3">
    <source>
        <dbReference type="Proteomes" id="UP000567293"/>
    </source>
</evidence>
<evidence type="ECO:0008006" key="4">
    <source>
        <dbReference type="Google" id="ProtNLM"/>
    </source>
</evidence>
<dbReference type="Proteomes" id="UP000567293">
    <property type="component" value="Unassembled WGS sequence"/>
</dbReference>
<gene>
    <name evidence="2" type="ORF">HRJ53_11760</name>
</gene>
<comment type="caution">
    <text evidence="2">The sequence shown here is derived from an EMBL/GenBank/DDBJ whole genome shotgun (WGS) entry which is preliminary data.</text>
</comment>
<keyword evidence="1" id="KW-1133">Transmembrane helix</keyword>
<evidence type="ECO:0000256" key="1">
    <source>
        <dbReference type="SAM" id="Phobius"/>
    </source>
</evidence>
<feature type="non-terminal residue" evidence="2">
    <location>
        <position position="186"/>
    </location>
</feature>
<feature type="transmembrane region" description="Helical" evidence="1">
    <location>
        <begin position="88"/>
        <end position="110"/>
    </location>
</feature>
<keyword evidence="3" id="KW-1185">Reference proteome</keyword>
<accession>A0A7V8SX57</accession>
<evidence type="ECO:0000313" key="2">
    <source>
        <dbReference type="EMBL" id="MBA0085663.1"/>
    </source>
</evidence>
<dbReference type="EMBL" id="JACDQQ010001145">
    <property type="protein sequence ID" value="MBA0085663.1"/>
    <property type="molecule type" value="Genomic_DNA"/>
</dbReference>
<name>A0A7V8SX57_9BACT</name>
<proteinExistence type="predicted"/>
<reference evidence="2" key="1">
    <citation type="submission" date="2020-06" db="EMBL/GenBank/DDBJ databases">
        <title>Legume-microbial interactions unlock mineral nutrients during tropical forest succession.</title>
        <authorList>
            <person name="Epihov D.Z."/>
        </authorList>
    </citation>
    <scope>NUCLEOTIDE SEQUENCE [LARGE SCALE GENOMIC DNA]</scope>
    <source>
        <strain evidence="2">Pan2503</strain>
    </source>
</reference>